<dbReference type="OrthoDB" id="7160947at2"/>
<evidence type="ECO:0000256" key="1">
    <source>
        <dbReference type="SAM" id="MobiDB-lite"/>
    </source>
</evidence>
<dbReference type="STRING" id="1480615.AWJ14_06555"/>
<feature type="region of interest" description="Disordered" evidence="1">
    <location>
        <begin position="119"/>
        <end position="144"/>
    </location>
</feature>
<dbReference type="Proteomes" id="UP000094795">
    <property type="component" value="Unassembled WGS sequence"/>
</dbReference>
<gene>
    <name evidence="2" type="ORF">AWJ14_06555</name>
</gene>
<proteinExistence type="predicted"/>
<name>A0A1C1YQ48_9HYPH</name>
<dbReference type="InterPro" id="IPR007922">
    <property type="entry name" value="DciA-like"/>
</dbReference>
<dbReference type="RefSeq" id="WP_066184608.1">
    <property type="nucleotide sequence ID" value="NZ_LQZT01000050.1"/>
</dbReference>
<dbReference type="EMBL" id="LQZT01000050">
    <property type="protein sequence ID" value="OCW55642.1"/>
    <property type="molecule type" value="Genomic_DNA"/>
</dbReference>
<dbReference type="InterPro" id="IPR010593">
    <property type="entry name" value="DUF1159"/>
</dbReference>
<comment type="caution">
    <text evidence="2">The sequence shown here is derived from an EMBL/GenBank/DDBJ whole genome shotgun (WGS) entry which is preliminary data.</text>
</comment>
<evidence type="ECO:0008006" key="4">
    <source>
        <dbReference type="Google" id="ProtNLM"/>
    </source>
</evidence>
<dbReference type="PIRSF" id="PIRSF032064">
    <property type="entry name" value="UCP032064"/>
    <property type="match status" value="1"/>
</dbReference>
<dbReference type="Pfam" id="PF05258">
    <property type="entry name" value="DciA"/>
    <property type="match status" value="1"/>
</dbReference>
<keyword evidence="3" id="KW-1185">Reference proteome</keyword>
<evidence type="ECO:0000313" key="3">
    <source>
        <dbReference type="Proteomes" id="UP000094795"/>
    </source>
</evidence>
<organism evidence="2 3">
    <name type="scientific">Hoeflea olei</name>
    <dbReference type="NCBI Taxonomy" id="1480615"/>
    <lineage>
        <taxon>Bacteria</taxon>
        <taxon>Pseudomonadati</taxon>
        <taxon>Pseudomonadota</taxon>
        <taxon>Alphaproteobacteria</taxon>
        <taxon>Hyphomicrobiales</taxon>
        <taxon>Rhizobiaceae</taxon>
        <taxon>Hoeflea</taxon>
    </lineage>
</organism>
<protein>
    <recommendedName>
        <fullName evidence="4">DUF721 domain-containing protein</fullName>
    </recommendedName>
</protein>
<sequence>MAKPFTRKGSVQIAEIANGLIDPILARRAGINTLLLGSWDEIAGEQFAGCSRPERIRWPRQDAPDETGGGFAPGVLTVACEGARALFLMHQEAEMIARVNGFFGFRAISQIRIVQKAVQAPTRKPQPRPLDAGEKRRLDDMLQSVEDPKLRQALERLGAGVIGRRPKRTG</sequence>
<reference evidence="2 3" key="1">
    <citation type="submission" date="2015-12" db="EMBL/GenBank/DDBJ databases">
        <authorList>
            <person name="Shamseldin A."/>
            <person name="Moawad H."/>
            <person name="Abd El-Rahim W.M."/>
            <person name="Sadowsky M.J."/>
        </authorList>
    </citation>
    <scope>NUCLEOTIDE SEQUENCE [LARGE SCALE GENOMIC DNA]</scope>
    <source>
        <strain evidence="2 3">JC234</strain>
    </source>
</reference>
<feature type="compositionally biased region" description="Basic and acidic residues" evidence="1">
    <location>
        <begin position="131"/>
        <end position="144"/>
    </location>
</feature>
<dbReference type="AlphaFoldDB" id="A0A1C1YQ48"/>
<evidence type="ECO:0000313" key="2">
    <source>
        <dbReference type="EMBL" id="OCW55642.1"/>
    </source>
</evidence>
<accession>A0A1C1YQ48</accession>